<dbReference type="OrthoDB" id="9810309at2"/>
<dbReference type="InterPro" id="IPR003724">
    <property type="entry name" value="CblAdoTrfase_CobA"/>
</dbReference>
<dbReference type="InterPro" id="IPR027417">
    <property type="entry name" value="P-loop_NTPase"/>
</dbReference>
<keyword evidence="2" id="KW-1185">Reference proteome</keyword>
<dbReference type="RefSeq" id="WP_095135295.1">
    <property type="nucleotide sequence ID" value="NZ_NIBG01000026.1"/>
</dbReference>
<evidence type="ECO:0000313" key="1">
    <source>
        <dbReference type="EMBL" id="PAB57363.1"/>
    </source>
</evidence>
<reference evidence="1 2" key="1">
    <citation type="submission" date="2017-06" db="EMBL/GenBank/DDBJ databases">
        <title>Draft genome sequence of anaerobic fermentative bacterium Anaeromicrobium sediminis DY2726D isolated from West Pacific Ocean sediments.</title>
        <authorList>
            <person name="Zeng X."/>
        </authorList>
    </citation>
    <scope>NUCLEOTIDE SEQUENCE [LARGE SCALE GENOMIC DNA]</scope>
    <source>
        <strain evidence="1 2">DY2726D</strain>
    </source>
</reference>
<dbReference type="Pfam" id="PF02572">
    <property type="entry name" value="CobA_CobO_BtuR"/>
    <property type="match status" value="1"/>
</dbReference>
<dbReference type="PIRSF" id="PIRSF015617">
    <property type="entry name" value="Adensltrnsf_CobA"/>
    <property type="match status" value="1"/>
</dbReference>
<sequence length="172" mass="19651">MTKGCIHVYTGNGKGKTTAALGIIMRAYGAGKKVFLGQFIKSMEYSEIKTLKLLESHIQVKLFGNGCFLIREPNEDDIKSAYEGIEYILNIYKENKYDIIILDEINIAIYLKLLKEEDVLRLIDEKPENIELILTGRYAPNSIIEKADLVTEMKEIKHYYTQGVPNREGIDK</sequence>
<dbReference type="GO" id="GO:0008817">
    <property type="term" value="F:corrinoid adenosyltransferase activity"/>
    <property type="evidence" value="ECO:0007669"/>
    <property type="project" value="InterPro"/>
</dbReference>
<gene>
    <name evidence="1" type="ORF">CCE28_18870</name>
</gene>
<dbReference type="EMBL" id="NIBG01000026">
    <property type="protein sequence ID" value="PAB57363.1"/>
    <property type="molecule type" value="Genomic_DNA"/>
</dbReference>
<dbReference type="SUPFAM" id="SSF52540">
    <property type="entry name" value="P-loop containing nucleoside triphosphate hydrolases"/>
    <property type="match status" value="1"/>
</dbReference>
<organism evidence="1 2">
    <name type="scientific">Anaeromicrobium sediminis</name>
    <dbReference type="NCBI Taxonomy" id="1478221"/>
    <lineage>
        <taxon>Bacteria</taxon>
        <taxon>Bacillati</taxon>
        <taxon>Bacillota</taxon>
        <taxon>Clostridia</taxon>
        <taxon>Peptostreptococcales</taxon>
        <taxon>Thermotaleaceae</taxon>
        <taxon>Anaeromicrobium</taxon>
    </lineage>
</organism>
<dbReference type="GO" id="GO:0005524">
    <property type="term" value="F:ATP binding"/>
    <property type="evidence" value="ECO:0007669"/>
    <property type="project" value="InterPro"/>
</dbReference>
<dbReference type="PANTHER" id="PTHR46638">
    <property type="entry name" value="CORRINOID ADENOSYLTRANSFERASE"/>
    <property type="match status" value="1"/>
</dbReference>
<dbReference type="Proteomes" id="UP000216024">
    <property type="component" value="Unassembled WGS sequence"/>
</dbReference>
<dbReference type="Gene3D" id="3.40.50.300">
    <property type="entry name" value="P-loop containing nucleotide triphosphate hydrolases"/>
    <property type="match status" value="1"/>
</dbReference>
<protein>
    <submittedName>
        <fullName evidence="1">Cob(I)yrinic acid a,c-diamide adenosyltransferase</fullName>
    </submittedName>
</protein>
<comment type="caution">
    <text evidence="1">The sequence shown here is derived from an EMBL/GenBank/DDBJ whole genome shotgun (WGS) entry which is preliminary data.</text>
</comment>
<evidence type="ECO:0000313" key="2">
    <source>
        <dbReference type="Proteomes" id="UP000216024"/>
    </source>
</evidence>
<keyword evidence="1" id="KW-0808">Transferase</keyword>
<name>A0A267MEY9_9FIRM</name>
<accession>A0A267MEY9</accession>
<dbReference type="GO" id="GO:0009236">
    <property type="term" value="P:cobalamin biosynthetic process"/>
    <property type="evidence" value="ECO:0007669"/>
    <property type="project" value="InterPro"/>
</dbReference>
<dbReference type="PANTHER" id="PTHR46638:SF1">
    <property type="entry name" value="CORRINOID ADENOSYLTRANSFERASE"/>
    <property type="match status" value="1"/>
</dbReference>
<dbReference type="AlphaFoldDB" id="A0A267MEY9"/>
<proteinExistence type="predicted"/>
<dbReference type="CDD" id="cd00561">
    <property type="entry name" value="CobA_ACA"/>
    <property type="match status" value="1"/>
</dbReference>
<dbReference type="NCBIfam" id="NF004637">
    <property type="entry name" value="PRK05986.1"/>
    <property type="match status" value="1"/>
</dbReference>